<evidence type="ECO:0000313" key="3">
    <source>
        <dbReference type="Proteomes" id="UP000295578"/>
    </source>
</evidence>
<reference evidence="2 3" key="1">
    <citation type="submission" date="2019-03" db="EMBL/GenBank/DDBJ databases">
        <title>Draft genome sequences of novel Actinobacteria.</title>
        <authorList>
            <person name="Sahin N."/>
            <person name="Ay H."/>
            <person name="Saygin H."/>
        </authorList>
    </citation>
    <scope>NUCLEOTIDE SEQUENCE [LARGE SCALE GENOMIC DNA]</scope>
    <source>
        <strain evidence="2 3">DSM 45941</strain>
    </source>
</reference>
<dbReference type="Pfam" id="PF03235">
    <property type="entry name" value="GmrSD_N"/>
    <property type="match status" value="1"/>
</dbReference>
<dbReference type="AlphaFoldDB" id="A0A4R5BYT4"/>
<gene>
    <name evidence="2" type="ORF">E1293_04800</name>
</gene>
<accession>A0A4R5BYT4</accession>
<proteinExistence type="predicted"/>
<dbReference type="EMBL" id="SMKY01000012">
    <property type="protein sequence ID" value="TDD89532.1"/>
    <property type="molecule type" value="Genomic_DNA"/>
</dbReference>
<comment type="caution">
    <text evidence="2">The sequence shown here is derived from an EMBL/GenBank/DDBJ whole genome shotgun (WGS) entry which is preliminary data.</text>
</comment>
<organism evidence="2 3">
    <name type="scientific">Actinomadura darangshiensis</name>
    <dbReference type="NCBI Taxonomy" id="705336"/>
    <lineage>
        <taxon>Bacteria</taxon>
        <taxon>Bacillati</taxon>
        <taxon>Actinomycetota</taxon>
        <taxon>Actinomycetes</taxon>
        <taxon>Streptosporangiales</taxon>
        <taxon>Thermomonosporaceae</taxon>
        <taxon>Actinomadura</taxon>
    </lineage>
</organism>
<evidence type="ECO:0000259" key="1">
    <source>
        <dbReference type="Pfam" id="PF03235"/>
    </source>
</evidence>
<dbReference type="PANTHER" id="PTHR35149">
    <property type="entry name" value="SLL5132 PROTEIN"/>
    <property type="match status" value="1"/>
</dbReference>
<protein>
    <submittedName>
        <fullName evidence="2">DUF262 domain-containing protein</fullName>
    </submittedName>
</protein>
<name>A0A4R5BYT4_9ACTN</name>
<dbReference type="Proteomes" id="UP000295578">
    <property type="component" value="Unassembled WGS sequence"/>
</dbReference>
<dbReference type="OrthoDB" id="9798761at2"/>
<evidence type="ECO:0000313" key="2">
    <source>
        <dbReference type="EMBL" id="TDD89532.1"/>
    </source>
</evidence>
<feature type="domain" description="GmrSD restriction endonucleases N-terminal" evidence="1">
    <location>
        <begin position="15"/>
        <end position="229"/>
    </location>
</feature>
<dbReference type="PANTHER" id="PTHR35149:SF1">
    <property type="entry name" value="DUF5655 DOMAIN-CONTAINING PROTEIN"/>
    <property type="match status" value="1"/>
</dbReference>
<keyword evidence="3" id="KW-1185">Reference proteome</keyword>
<sequence>MHVSAPLNASATTVGSLLSSYTFTIPEYQREYAWQSTEVAEFWNDLSQARGKGPYFLGLIVLTGEGKPKQVVDGQQRLLTITLLAAALRSAAITVGRKALAEQLHSTMLRSMDYTTDKILPRVTLTDPRADQTLQSIIDHGDIDARTLATKGSSSERLWEAYQYIRKSLPSGNGKEAFRDLGTWAEFINDELYVAVFEHPDEAAAYSVFEVVNTRGRQLTTADLLKNYVLRKTPTEARESRYDQWYRMAEQFEVSGSQNFVGFIRHVVNLTAGYILPKDLYNYISRRGGFEDVAPISVDELMKQLQIQIPLYLQLIDPTLDGPADQDALGAFAALNELGVTAVRPLLLAMSSTDDATSGMLEVLKLIVKRVVVGNLGAGSVERKFADAARIVHETGSCQQGLIALQDMNHSREDFVEQLSHRSYNKGVLTFIRRSIVCSTMTPVPAGTLQHLRPRQAASQDWPGFGDDDVAYWGSTLGNTILVDLDRRPRGASTWTGVQQHLIPRAIGGEIDEKLSNLKVWTPEAVEIVGNELAMEAANVWY</sequence>
<dbReference type="InterPro" id="IPR004919">
    <property type="entry name" value="GmrSD_N"/>
</dbReference>